<keyword evidence="2" id="KW-1185">Reference proteome</keyword>
<name>A0A0M9AAY7_9HYME</name>
<organism evidence="1 2">
    <name type="scientific">Melipona quadrifasciata</name>
    <dbReference type="NCBI Taxonomy" id="166423"/>
    <lineage>
        <taxon>Eukaryota</taxon>
        <taxon>Metazoa</taxon>
        <taxon>Ecdysozoa</taxon>
        <taxon>Arthropoda</taxon>
        <taxon>Hexapoda</taxon>
        <taxon>Insecta</taxon>
        <taxon>Pterygota</taxon>
        <taxon>Neoptera</taxon>
        <taxon>Endopterygota</taxon>
        <taxon>Hymenoptera</taxon>
        <taxon>Apocrita</taxon>
        <taxon>Aculeata</taxon>
        <taxon>Apoidea</taxon>
        <taxon>Anthophila</taxon>
        <taxon>Apidae</taxon>
        <taxon>Melipona</taxon>
    </lineage>
</organism>
<proteinExistence type="predicted"/>
<sequence>MKPTARSDFLNYCTLQAQVSSKTSTMDGGSSLGIPWYVYTKYNRQGFLRWKEKDESDAKINIIIVLGNGVCMQRSDDSCGTCCEASIALFKEYSGCRDSENTVQKLRQPSHDTVIGTCRQIILFYVGLAILGQSGFFLFESYIIGKFIEYEIDLTFKIFDFPMGAMSQKLADSQRRSGWWINHGVENETTRQKASSPATRKPHYEREAVSFISPAELAPFKPIFHFGPPPNSAARAPWRTGSRYGTGDRYSAILGSLVKQRQRERKEKIVNARPRNIVSNATETCCSRTGKVGEDVRGEEDVGINGDARGYSLLWERIPELLGVTVRKVALGVISQARLLTILEGSFILTRRTCSIFKERLVKRLKDHREVPLKRSPGVWKATRSWDRFDLSSGSAYTHGRESHCSGDFSGIVGRRQATATAG</sequence>
<evidence type="ECO:0000313" key="2">
    <source>
        <dbReference type="Proteomes" id="UP000053105"/>
    </source>
</evidence>
<dbReference type="AlphaFoldDB" id="A0A0M9AAY7"/>
<gene>
    <name evidence="1" type="ORF">WN51_03879</name>
</gene>
<dbReference type="Proteomes" id="UP000053105">
    <property type="component" value="Unassembled WGS sequence"/>
</dbReference>
<reference evidence="1 2" key="1">
    <citation type="submission" date="2015-07" db="EMBL/GenBank/DDBJ databases">
        <title>The genome of Melipona quadrifasciata.</title>
        <authorList>
            <person name="Pan H."/>
            <person name="Kapheim K."/>
        </authorList>
    </citation>
    <scope>NUCLEOTIDE SEQUENCE [LARGE SCALE GENOMIC DNA]</scope>
    <source>
        <strain evidence="1">0111107301</strain>
        <tissue evidence="1">Whole body</tissue>
    </source>
</reference>
<protein>
    <submittedName>
        <fullName evidence="1">Uncharacterized protein</fullName>
    </submittedName>
</protein>
<accession>A0A0M9AAY7</accession>
<dbReference type="EMBL" id="KQ435697">
    <property type="protein sequence ID" value="KOX80817.1"/>
    <property type="molecule type" value="Genomic_DNA"/>
</dbReference>
<evidence type="ECO:0000313" key="1">
    <source>
        <dbReference type="EMBL" id="KOX80817.1"/>
    </source>
</evidence>